<feature type="transmembrane region" description="Helical" evidence="2">
    <location>
        <begin position="848"/>
        <end position="874"/>
    </location>
</feature>
<name>A0ABR0IGK0_9PEZI</name>
<keyword evidence="4" id="KW-1185">Reference proteome</keyword>
<evidence type="ECO:0000313" key="3">
    <source>
        <dbReference type="EMBL" id="KAK4679531.1"/>
    </source>
</evidence>
<feature type="region of interest" description="Disordered" evidence="1">
    <location>
        <begin position="91"/>
        <end position="148"/>
    </location>
</feature>
<feature type="transmembrane region" description="Helical" evidence="2">
    <location>
        <begin position="464"/>
        <end position="483"/>
    </location>
</feature>
<dbReference type="GeneID" id="87965062"/>
<dbReference type="EMBL" id="JAFFHC010000002">
    <property type="protein sequence ID" value="KAK4679531.1"/>
    <property type="molecule type" value="Genomic_DNA"/>
</dbReference>
<protein>
    <submittedName>
        <fullName evidence="3">Uncharacterized protein</fullName>
    </submittedName>
</protein>
<proteinExistence type="predicted"/>
<evidence type="ECO:0000313" key="4">
    <source>
        <dbReference type="Proteomes" id="UP001323617"/>
    </source>
</evidence>
<keyword evidence="2" id="KW-1133">Transmembrane helix</keyword>
<dbReference type="Pfam" id="PF11915">
    <property type="entry name" value="DUF3433"/>
    <property type="match status" value="2"/>
</dbReference>
<dbReference type="PANTHER" id="PTHR37544:SF3">
    <property type="entry name" value="SPRAY"/>
    <property type="match status" value="1"/>
</dbReference>
<dbReference type="PANTHER" id="PTHR37544">
    <property type="entry name" value="SPRAY-RELATED"/>
    <property type="match status" value="1"/>
</dbReference>
<evidence type="ECO:0000256" key="2">
    <source>
        <dbReference type="SAM" id="Phobius"/>
    </source>
</evidence>
<evidence type="ECO:0000256" key="1">
    <source>
        <dbReference type="SAM" id="MobiDB-lite"/>
    </source>
</evidence>
<dbReference type="InterPro" id="IPR021840">
    <property type="entry name" value="DUF3433"/>
</dbReference>
<accession>A0ABR0IGK0</accession>
<keyword evidence="2" id="KW-0472">Membrane</keyword>
<feature type="transmembrane region" description="Helical" evidence="2">
    <location>
        <begin position="588"/>
        <end position="605"/>
    </location>
</feature>
<feature type="transmembrane region" description="Helical" evidence="2">
    <location>
        <begin position="886"/>
        <end position="904"/>
    </location>
</feature>
<feature type="transmembrane region" description="Helical" evidence="2">
    <location>
        <begin position="816"/>
        <end position="836"/>
    </location>
</feature>
<sequence length="946" mass="102811">MEPITPYRPYLLRLWFLVALVLVTTASLGLVEYSLHKLLSTADLSSAVVAGSDYNSTSSTPSFPPSVARKTTVTRTTLAYINATVQIPNAKATRGRMRTETSENTHISKRAGRQNSTNPRVTRWNPRPTQRPWNPERSSPKDSSIVAECSEPLNPPASGDCAMILDPSVMSVPAYISQIGSAWGGWVNIGLPATLLLTPRPPKTPAPTATSYPEIETETVVETPTVYYPETKITTEIALPTTETTFTDATPSPEGISTEAIFTIQTVPNPDISPTSTQSAGISTVFTGRPSINVVLSIQTVPNPGIIPKQMQPKAAESTIISDLEAMDKKDNETNRLFTSWSPTVHATAPRNVRHSASLKNWSTSDTSWQLFTPANAIIITSTSTPSVPTLRGSSQLGTPEYFMSTSTVPTPRTRGSTTTGSLEYSAFSKAIISPIITSSVSPNEESSTGGNGSYIVYVLTPEAYFLGSFAPLIFAILFYLPWASLDAVAKRMEPFYRLSSSKGAVASESLNVSYESQVPLVGQLWNSLIRRHWVVSLTSFLVILCQVLMALSPEAIRISVIGIDCRANVACPGVLSVSTAPARAMEAMLLVMIICTAVLAGQLWNRRSQLYSEPFSLAGTATLVANDGSFLQLFRQVDSQSLTSDGKGLEKALGKNTRYRLTIYKNEGGAAQNGIVLEPPHTTSQAFPATTTPASGVKFLPVKRSNPLILELCLLFLIIVIILPIIIWYYLNNDQNHPLEQFLSGQDFGVRFLFAAIGILIDELWKNIFSKLSILVPYINMSNPNTAAKPQDSMLFEPPFSPLTALFHKSTYRSLPLTIVTMNANMALILTVYLANIPFSNDKARVAWATSCYFSLALFGLMIISIIALMILIRAPETPLAPDTIAARLYYLSAGLMIASRFGPFSTLNTGDRDRAITKCDAGLTGYRFEPVTALSKDKGSQSET</sequence>
<feature type="transmembrane region" description="Helical" evidence="2">
    <location>
        <begin position="709"/>
        <end position="729"/>
    </location>
</feature>
<feature type="transmembrane region" description="Helical" evidence="2">
    <location>
        <begin position="534"/>
        <end position="552"/>
    </location>
</feature>
<feature type="transmembrane region" description="Helical" evidence="2">
    <location>
        <begin position="12"/>
        <end position="31"/>
    </location>
</feature>
<reference evidence="3 4" key="1">
    <citation type="journal article" date="2023" name="bioRxiv">
        <title>High-quality genome assemblies of four members of thePodospora anserinaspecies complex.</title>
        <authorList>
            <person name="Ament-Velasquez S.L."/>
            <person name="Vogan A.A."/>
            <person name="Wallerman O."/>
            <person name="Hartmann F."/>
            <person name="Gautier V."/>
            <person name="Silar P."/>
            <person name="Giraud T."/>
            <person name="Johannesson H."/>
        </authorList>
    </citation>
    <scope>NUCLEOTIDE SEQUENCE [LARGE SCALE GENOMIC DNA]</scope>
    <source>
        <strain evidence="3 4">CBS 124.78</strain>
    </source>
</reference>
<gene>
    <name evidence="3" type="ORF">QC764_204940</name>
</gene>
<organism evidence="3 4">
    <name type="scientific">Podospora pseudoanserina</name>
    <dbReference type="NCBI Taxonomy" id="2609844"/>
    <lineage>
        <taxon>Eukaryota</taxon>
        <taxon>Fungi</taxon>
        <taxon>Dikarya</taxon>
        <taxon>Ascomycota</taxon>
        <taxon>Pezizomycotina</taxon>
        <taxon>Sordariomycetes</taxon>
        <taxon>Sordariomycetidae</taxon>
        <taxon>Sordariales</taxon>
        <taxon>Podosporaceae</taxon>
        <taxon>Podospora</taxon>
    </lineage>
</organism>
<dbReference type="RefSeq" id="XP_062803001.1">
    <property type="nucleotide sequence ID" value="XM_062944197.1"/>
</dbReference>
<dbReference type="Proteomes" id="UP001323617">
    <property type="component" value="Unassembled WGS sequence"/>
</dbReference>
<comment type="caution">
    <text evidence="3">The sequence shown here is derived from an EMBL/GenBank/DDBJ whole genome shotgun (WGS) entry which is preliminary data.</text>
</comment>
<keyword evidence="2" id="KW-0812">Transmembrane</keyword>